<accession>A0A100Y4R5</accession>
<dbReference type="GO" id="GO:0004315">
    <property type="term" value="F:3-oxoacyl-[acyl-carrier-protein] synthase activity"/>
    <property type="evidence" value="ECO:0007669"/>
    <property type="project" value="InterPro"/>
</dbReference>
<evidence type="ECO:0000256" key="2">
    <source>
        <dbReference type="ARBA" id="ARBA00022679"/>
    </source>
</evidence>
<dbReference type="GO" id="GO:0006633">
    <property type="term" value="P:fatty acid biosynthetic process"/>
    <property type="evidence" value="ECO:0007669"/>
    <property type="project" value="InterPro"/>
</dbReference>
<proteinExistence type="predicted"/>
<sequence length="338" mass="36060">MQPVGIVDFGSYLPENVVGPEFFLDEDAPVDPLAHTPLFRVPPTRHHVAPGERAADMIAAAARPLFERLGRGPAGRVDVLLTNVLLPDEPFMGVGAQAAHALGIDPEWIVDLHNGGCASFPYMLALARKIMADGAARTALVANVQNTAGRMFAQSEVRKRSHAPIPGDGCGVAYLETGAGSPLLGIRTRSVPAHSVDLGIKTPDGRRYWEPGEGQMDIAFDPGKAAEILQRGNTLVPELVGELCADLGEQPSDIDVLVTNQPNRIFLQNWRQALKLDAARHLDTFDRYGNLYGAAVPVTLDRAARAGELRDGDLVVMSGFAHAGDFAAAAAVRWNGAS</sequence>
<organism evidence="6 7">
    <name type="scientific">Streptomyces kanasensis</name>
    <dbReference type="NCBI Taxonomy" id="936756"/>
    <lineage>
        <taxon>Bacteria</taxon>
        <taxon>Bacillati</taxon>
        <taxon>Actinomycetota</taxon>
        <taxon>Actinomycetes</taxon>
        <taxon>Kitasatosporales</taxon>
        <taxon>Streptomycetaceae</taxon>
        <taxon>Streptomyces</taxon>
    </lineage>
</organism>
<evidence type="ECO:0000313" key="7">
    <source>
        <dbReference type="Proteomes" id="UP000054011"/>
    </source>
</evidence>
<name>A0A100Y4R5_9ACTN</name>
<dbReference type="Pfam" id="PF08545">
    <property type="entry name" value="ACP_syn_III"/>
    <property type="match status" value="1"/>
</dbReference>
<keyword evidence="7" id="KW-1185">Reference proteome</keyword>
<evidence type="ECO:0000313" key="6">
    <source>
        <dbReference type="EMBL" id="KUH37659.1"/>
    </source>
</evidence>
<evidence type="ECO:0000256" key="3">
    <source>
        <dbReference type="ARBA" id="ARBA00023315"/>
    </source>
</evidence>
<keyword evidence="3" id="KW-0012">Acyltransferase</keyword>
<dbReference type="AlphaFoldDB" id="A0A100Y4R5"/>
<keyword evidence="2" id="KW-0808">Transferase</keyword>
<comment type="caution">
    <text evidence="6">The sequence shown here is derived from an EMBL/GenBank/DDBJ whole genome shotgun (WGS) entry which is preliminary data.</text>
</comment>
<dbReference type="RefSeq" id="WP_058943057.1">
    <property type="nucleotide sequence ID" value="NZ_LNSV01000041.1"/>
</dbReference>
<dbReference type="Gene3D" id="3.40.47.10">
    <property type="match status" value="1"/>
</dbReference>
<dbReference type="PANTHER" id="PTHR34069:SF2">
    <property type="entry name" value="BETA-KETOACYL-[ACYL-CARRIER-PROTEIN] SYNTHASE III"/>
    <property type="match status" value="1"/>
</dbReference>
<protein>
    <submittedName>
        <fullName evidence="6">3-oxoacyl-ACP synthase</fullName>
    </submittedName>
</protein>
<dbReference type="SUPFAM" id="SSF53901">
    <property type="entry name" value="Thiolase-like"/>
    <property type="match status" value="1"/>
</dbReference>
<dbReference type="PANTHER" id="PTHR34069">
    <property type="entry name" value="3-OXOACYL-[ACYL-CARRIER-PROTEIN] SYNTHASE 3"/>
    <property type="match status" value="1"/>
</dbReference>
<dbReference type="InterPro" id="IPR013751">
    <property type="entry name" value="ACP_syn_III_N"/>
</dbReference>
<dbReference type="EMBL" id="LNSV01000041">
    <property type="protein sequence ID" value="KUH37659.1"/>
    <property type="molecule type" value="Genomic_DNA"/>
</dbReference>
<gene>
    <name evidence="6" type="ORF">ATE80_16955</name>
</gene>
<dbReference type="OrthoDB" id="4758553at2"/>
<evidence type="ECO:0000259" key="5">
    <source>
        <dbReference type="Pfam" id="PF08545"/>
    </source>
</evidence>
<evidence type="ECO:0000259" key="4">
    <source>
        <dbReference type="Pfam" id="PF08541"/>
    </source>
</evidence>
<keyword evidence="1" id="KW-0963">Cytoplasm</keyword>
<dbReference type="GO" id="GO:0044550">
    <property type="term" value="P:secondary metabolite biosynthetic process"/>
    <property type="evidence" value="ECO:0007669"/>
    <property type="project" value="TreeGrafter"/>
</dbReference>
<feature type="domain" description="Beta-ketoacyl-[acyl-carrier-protein] synthase III N-terminal" evidence="5">
    <location>
        <begin position="114"/>
        <end position="185"/>
    </location>
</feature>
<dbReference type="Proteomes" id="UP000054011">
    <property type="component" value="Unassembled WGS sequence"/>
</dbReference>
<dbReference type="InterPro" id="IPR016039">
    <property type="entry name" value="Thiolase-like"/>
</dbReference>
<dbReference type="Pfam" id="PF08541">
    <property type="entry name" value="ACP_syn_III_C"/>
    <property type="match status" value="1"/>
</dbReference>
<feature type="domain" description="Beta-ketoacyl-[acyl-carrier-protein] synthase III C-terminal" evidence="4">
    <location>
        <begin position="246"/>
        <end position="334"/>
    </location>
</feature>
<dbReference type="InterPro" id="IPR013747">
    <property type="entry name" value="ACP_syn_III_C"/>
</dbReference>
<reference evidence="6 7" key="1">
    <citation type="submission" date="2015-11" db="EMBL/GenBank/DDBJ databases">
        <title>Genome-wide analysis reveals the secondary metabolome in Streptomyces kanasensis ZX01.</title>
        <authorList>
            <person name="Zhang G."/>
            <person name="Han L."/>
            <person name="Feng J."/>
            <person name="Zhang X."/>
        </authorList>
    </citation>
    <scope>NUCLEOTIDE SEQUENCE [LARGE SCALE GENOMIC DNA]</scope>
    <source>
        <strain evidence="6 7">ZX01</strain>
    </source>
</reference>
<dbReference type="STRING" id="936756.ATE80_16955"/>
<evidence type="ECO:0000256" key="1">
    <source>
        <dbReference type="ARBA" id="ARBA00022490"/>
    </source>
</evidence>